<evidence type="ECO:0000256" key="2">
    <source>
        <dbReference type="ARBA" id="ARBA00022884"/>
    </source>
</evidence>
<dbReference type="InterPro" id="IPR038294">
    <property type="entry name" value="SLBP_RNA_bind_sf"/>
</dbReference>
<dbReference type="EMBL" id="KQ965740">
    <property type="protein sequence ID" value="KXS18886.1"/>
    <property type="molecule type" value="Genomic_DNA"/>
</dbReference>
<evidence type="ECO:0000259" key="4">
    <source>
        <dbReference type="Pfam" id="PF15247"/>
    </source>
</evidence>
<sequence length="400" mass="43970">MTSRRRPFTLGEAAGIDSNTAEFARRHAHAIHRGNRKRSPAHSDTSDKENAVAAILEAGIDSSVSKASNALYQKSDGSGLAQTQRTGRDSEPFSARFDNAASSKTHKKNAGQKTVQGDVNVSQNHRVPLPPPIFIPAIAPSASRADTTDATTHLHNAQLIANFLDDDSDSESDASSIADADADMHLPPPPAADSDSEVSADVITESMLHEHAHALAPALDTPGGIDRKLEQRLKQIGYGKNTIGYFRYTRLVPRESRRKGDPQTPDKDFECSKRCWDGLVRAWRRRLHAWDPPLEELDIEVARMAESRGIHPAQEKALAKMKELYLEEVDWDGIPTMPWNPQTHDNGLSNPFDSNIEQLEHSFQDLNTEHKPHPVQGDLAESLAQVHIAPPAENTDTASK</sequence>
<dbReference type="GO" id="GO:0003729">
    <property type="term" value="F:mRNA binding"/>
    <property type="evidence" value="ECO:0007669"/>
    <property type="project" value="InterPro"/>
</dbReference>
<dbReference type="AlphaFoldDB" id="A0A139AQ76"/>
<gene>
    <name evidence="5" type="ORF">M427DRAFT_29346</name>
</gene>
<dbReference type="GO" id="GO:0006398">
    <property type="term" value="P:mRNA 3'-end processing by stem-loop binding and cleavage"/>
    <property type="evidence" value="ECO:0007669"/>
    <property type="project" value="TreeGrafter"/>
</dbReference>
<organism evidence="5 6">
    <name type="scientific">Gonapodya prolifera (strain JEL478)</name>
    <name type="common">Monoblepharis prolifera</name>
    <dbReference type="NCBI Taxonomy" id="1344416"/>
    <lineage>
        <taxon>Eukaryota</taxon>
        <taxon>Fungi</taxon>
        <taxon>Fungi incertae sedis</taxon>
        <taxon>Chytridiomycota</taxon>
        <taxon>Chytridiomycota incertae sedis</taxon>
        <taxon>Monoblepharidomycetes</taxon>
        <taxon>Monoblepharidales</taxon>
        <taxon>Gonapodyaceae</taxon>
        <taxon>Gonapodya</taxon>
    </lineage>
</organism>
<keyword evidence="6" id="KW-1185">Reference proteome</keyword>
<dbReference type="STRING" id="1344416.A0A139AQ76"/>
<evidence type="ECO:0000256" key="1">
    <source>
        <dbReference type="ARBA" id="ARBA00006151"/>
    </source>
</evidence>
<evidence type="ECO:0000256" key="3">
    <source>
        <dbReference type="SAM" id="MobiDB-lite"/>
    </source>
</evidence>
<dbReference type="GO" id="GO:0071207">
    <property type="term" value="F:histone pre-mRNA stem-loop binding"/>
    <property type="evidence" value="ECO:0007669"/>
    <property type="project" value="TreeGrafter"/>
</dbReference>
<feature type="region of interest" description="Disordered" evidence="3">
    <location>
        <begin position="26"/>
        <end position="50"/>
    </location>
</feature>
<dbReference type="InterPro" id="IPR029344">
    <property type="entry name" value="SLBP_RNA_bind"/>
</dbReference>
<keyword evidence="2" id="KW-0694">RNA-binding</keyword>
<dbReference type="InterPro" id="IPR026502">
    <property type="entry name" value="SLBP1/SLBP2"/>
</dbReference>
<dbReference type="Gene3D" id="1.10.8.1120">
    <property type="entry name" value="Histone RNA hairpin-binding protein RNA-binding domain"/>
    <property type="match status" value="1"/>
</dbReference>
<dbReference type="GO" id="GO:0005737">
    <property type="term" value="C:cytoplasm"/>
    <property type="evidence" value="ECO:0007669"/>
    <property type="project" value="TreeGrafter"/>
</dbReference>
<feature type="compositionally biased region" description="Basic residues" evidence="3">
    <location>
        <begin position="26"/>
        <end position="40"/>
    </location>
</feature>
<reference evidence="5 6" key="1">
    <citation type="journal article" date="2015" name="Genome Biol. Evol.">
        <title>Phylogenomic analyses indicate that early fungi evolved digesting cell walls of algal ancestors of land plants.</title>
        <authorList>
            <person name="Chang Y."/>
            <person name="Wang S."/>
            <person name="Sekimoto S."/>
            <person name="Aerts A.L."/>
            <person name="Choi C."/>
            <person name="Clum A."/>
            <person name="LaButti K.M."/>
            <person name="Lindquist E.A."/>
            <person name="Yee Ngan C."/>
            <person name="Ohm R.A."/>
            <person name="Salamov A.A."/>
            <person name="Grigoriev I.V."/>
            <person name="Spatafora J.W."/>
            <person name="Berbee M.L."/>
        </authorList>
    </citation>
    <scope>NUCLEOTIDE SEQUENCE [LARGE SCALE GENOMIC DNA]</scope>
    <source>
        <strain evidence="5 6">JEL478</strain>
    </source>
</reference>
<feature type="domain" description="Histone RNA hairpin-binding protein RNA-binding" evidence="4">
    <location>
        <begin position="227"/>
        <end position="292"/>
    </location>
</feature>
<dbReference type="FunFam" id="1.10.8.1120:FF:000001">
    <property type="entry name" value="Histone RNA hairpin-binding protein-like"/>
    <property type="match status" value="1"/>
</dbReference>
<comment type="similarity">
    <text evidence="1">Belongs to the SLBP family.</text>
</comment>
<dbReference type="OrthoDB" id="265795at2759"/>
<name>A0A139AQ76_GONPJ</name>
<evidence type="ECO:0000313" key="6">
    <source>
        <dbReference type="Proteomes" id="UP000070544"/>
    </source>
</evidence>
<accession>A0A139AQ76</accession>
<dbReference type="Proteomes" id="UP000070544">
    <property type="component" value="Unassembled WGS sequence"/>
</dbReference>
<proteinExistence type="inferred from homology"/>
<feature type="region of interest" description="Disordered" evidence="3">
    <location>
        <begin position="73"/>
        <end position="123"/>
    </location>
</feature>
<dbReference type="GO" id="GO:0071204">
    <property type="term" value="C:histone pre-mRNA 3'end processing complex"/>
    <property type="evidence" value="ECO:0007669"/>
    <property type="project" value="TreeGrafter"/>
</dbReference>
<feature type="compositionally biased region" description="Polar residues" evidence="3">
    <location>
        <begin position="73"/>
        <end position="85"/>
    </location>
</feature>
<dbReference type="Pfam" id="PF15247">
    <property type="entry name" value="SLBP_RNA_bind"/>
    <property type="match status" value="1"/>
</dbReference>
<dbReference type="GO" id="GO:0051028">
    <property type="term" value="P:mRNA transport"/>
    <property type="evidence" value="ECO:0007669"/>
    <property type="project" value="TreeGrafter"/>
</dbReference>
<feature type="compositionally biased region" description="Polar residues" evidence="3">
    <location>
        <begin position="111"/>
        <end position="123"/>
    </location>
</feature>
<evidence type="ECO:0000313" key="5">
    <source>
        <dbReference type="EMBL" id="KXS18886.1"/>
    </source>
</evidence>
<dbReference type="PANTHER" id="PTHR17408">
    <property type="entry name" value="HISTONE RNA HAIRPIN-BINDING PROTEIN"/>
    <property type="match status" value="1"/>
</dbReference>
<protein>
    <recommendedName>
        <fullName evidence="4">Histone RNA hairpin-binding protein RNA-binding domain-containing protein</fullName>
    </recommendedName>
</protein>
<dbReference type="PANTHER" id="PTHR17408:SF0">
    <property type="entry name" value="HISTONE RNA HAIRPIN-BINDING PROTEIN"/>
    <property type="match status" value="1"/>
</dbReference>